<evidence type="ECO:0000313" key="11">
    <source>
        <dbReference type="EMBL" id="AAT27751.1"/>
    </source>
</evidence>
<dbReference type="eggNOG" id="COG0557">
    <property type="taxonomic scope" value="Bacteria"/>
</dbReference>
<evidence type="ECO:0000259" key="10">
    <source>
        <dbReference type="PROSITE" id="PS50126"/>
    </source>
</evidence>
<dbReference type="InterPro" id="IPR022966">
    <property type="entry name" value="RNase_II/R_CS"/>
</dbReference>
<dbReference type="SUPFAM" id="SSF50249">
    <property type="entry name" value="Nucleic acid-binding proteins"/>
    <property type="match status" value="4"/>
</dbReference>
<dbReference type="PANTHER" id="PTHR23355">
    <property type="entry name" value="RIBONUCLEASE"/>
    <property type="match status" value="1"/>
</dbReference>
<dbReference type="SMART" id="SM00316">
    <property type="entry name" value="S1"/>
    <property type="match status" value="1"/>
</dbReference>
<dbReference type="AlphaFoldDB" id="Q6KI25"/>
<dbReference type="HOGENOM" id="CLU_002333_7_3_14"/>
<evidence type="ECO:0000313" key="12">
    <source>
        <dbReference type="Proteomes" id="UP000009072"/>
    </source>
</evidence>
<dbReference type="KEGG" id="mmo:MMOB2650"/>
<comment type="function">
    <text evidence="8">3'-5' exoribonuclease that releases 5'-nucleoside monophosphates and is involved in maturation of structured RNAs.</text>
</comment>
<dbReference type="GO" id="GO:0003723">
    <property type="term" value="F:RNA binding"/>
    <property type="evidence" value="ECO:0007669"/>
    <property type="project" value="UniProtKB-UniRule"/>
</dbReference>
<dbReference type="NCBIfam" id="TIGR02063">
    <property type="entry name" value="RNase_R"/>
    <property type="match status" value="1"/>
</dbReference>
<sequence length="708" mass="81848">MFNKEKVLSLLKEKKYSFIEIVQKIEVPKFKNKDFSNFLFDLVKSGEIFKDRDNNYYMPKFLGEFNGTISINSKGFGFVDFEDDKKDSVFVSKFNLNGSFNGDLVSVKSYCESNEAEKQKCFGVISKIIKRNTQYLVGWSFLENGKMKFKAFDEKYNVTQFLFLDNVTNLKENTLIKVRIVEFNKMSSIVQIVKTIGHLNNPYDEVALVIEESDIVTEFNENTLIESANIPQSISREKEEINNRRDYREKLIVTIDGDDTKDFDDAILVEKKGDNFILSVHIADVSYYVKENSPIDLEALSRGTSIYLADRVIPMLPESLSNGICSLNPNVDRFTMGIEMEIDEKGRTIRSEIFPSIINSKKRLTYKEVNRFYNNEISFDDVPNLNEMLNTSLELSNILQKFKIADGYVDFEIEEPKVILDKDGRVERIDVRERGLSEVLIENFMVRANEEVATFLAKNKIPTLYRIHEKPDNLKISKLNGIIKTLNINAFFQSGNDSLKFSKTLNKLKDQRFDNFIKILILRSMQKAKYSPNNVGHFGLGSKFYLHFTSPIRRYPDLLTHRIIREIIFKNQKDKISSFNAILKRIGEMNSESENKAVELERNVIDIKKAEFYESKIGKNFVGIVVSILPFGFFVEFENKVDVLIHKDNIVDAYKINEEGTKIILKDKTILIGDQVNVTIIGTNRLARKIDAILTENYNHWKTINSKK</sequence>
<dbReference type="OrthoDB" id="9764149at2"/>
<dbReference type="Pfam" id="PF00773">
    <property type="entry name" value="RNB"/>
    <property type="match status" value="1"/>
</dbReference>
<evidence type="ECO:0000256" key="6">
    <source>
        <dbReference type="ARBA" id="ARBA00022839"/>
    </source>
</evidence>
<keyword evidence="7 8" id="KW-0694">RNA-binding</keyword>
<dbReference type="Proteomes" id="UP000009072">
    <property type="component" value="Chromosome"/>
</dbReference>
<dbReference type="InterPro" id="IPR001900">
    <property type="entry name" value="RNase_II/R"/>
</dbReference>
<dbReference type="InterPro" id="IPR013223">
    <property type="entry name" value="RNase_B_OB_dom"/>
</dbReference>
<dbReference type="InterPro" id="IPR050180">
    <property type="entry name" value="RNR_Ribonuclease"/>
</dbReference>
<evidence type="ECO:0000256" key="5">
    <source>
        <dbReference type="ARBA" id="ARBA00022801"/>
    </source>
</evidence>
<name>Q6KI25_MYCM1</name>
<reference evidence="11 12" key="1">
    <citation type="journal article" date="2004" name="Genome Res.">
        <title>The complete genome and proteome of Mycoplasma mobile.</title>
        <authorList>
            <person name="Jaffe J.D."/>
            <person name="Stange-Thomann N."/>
            <person name="Smith C."/>
            <person name="DeCaprio D."/>
            <person name="Fisher S."/>
            <person name="Butler J."/>
            <person name="Calvo S."/>
            <person name="Elkins T."/>
            <person name="FitzGerald M.G."/>
            <person name="Hafez N."/>
            <person name="Kodira C.D."/>
            <person name="Major J."/>
            <person name="Wang S."/>
            <person name="Wilkinson J."/>
            <person name="Nicol R."/>
            <person name="Nusbaum C."/>
            <person name="Birren B."/>
            <person name="Berg H.C."/>
            <person name="Church G.M."/>
        </authorList>
    </citation>
    <scope>NUCLEOTIDE SEQUENCE [LARGE SCALE GENOMIC DNA]</scope>
    <source>
        <strain evidence="12">ATCC 43663 / 163K / NCTC 11711</strain>
    </source>
</reference>
<dbReference type="PANTHER" id="PTHR23355:SF9">
    <property type="entry name" value="DIS3-LIKE EXONUCLEASE 2"/>
    <property type="match status" value="1"/>
</dbReference>
<evidence type="ECO:0000256" key="3">
    <source>
        <dbReference type="ARBA" id="ARBA00022490"/>
    </source>
</evidence>
<dbReference type="EMBL" id="AE017308">
    <property type="protein sequence ID" value="AAT27751.1"/>
    <property type="molecule type" value="Genomic_DNA"/>
</dbReference>
<comment type="similarity">
    <text evidence="8">Belongs to the RNR ribonuclease family. RNase R subfamily.</text>
</comment>
<comment type="subcellular location">
    <subcellularLocation>
        <location evidence="2 8">Cytoplasm</location>
    </subcellularLocation>
</comment>
<evidence type="ECO:0000256" key="2">
    <source>
        <dbReference type="ARBA" id="ARBA00004496"/>
    </source>
</evidence>
<dbReference type="RefSeq" id="WP_011264785.1">
    <property type="nucleotide sequence ID" value="NC_006908.1"/>
</dbReference>
<dbReference type="PROSITE" id="PS50126">
    <property type="entry name" value="S1"/>
    <property type="match status" value="1"/>
</dbReference>
<evidence type="ECO:0000256" key="1">
    <source>
        <dbReference type="ARBA" id="ARBA00001849"/>
    </source>
</evidence>
<dbReference type="InterPro" id="IPR011805">
    <property type="entry name" value="RNase_R"/>
</dbReference>
<keyword evidence="3 8" id="KW-0963">Cytoplasm</keyword>
<dbReference type="HAMAP" id="MF_01895">
    <property type="entry name" value="RNase_R"/>
    <property type="match status" value="1"/>
</dbReference>
<accession>Q6KI25</accession>
<dbReference type="EC" id="3.1.13.1" evidence="8"/>
<evidence type="ECO:0000256" key="8">
    <source>
        <dbReference type="HAMAP-Rule" id="MF_01895"/>
    </source>
</evidence>
<evidence type="ECO:0000256" key="4">
    <source>
        <dbReference type="ARBA" id="ARBA00022722"/>
    </source>
</evidence>
<dbReference type="InterPro" id="IPR004476">
    <property type="entry name" value="RNase_II/RNase_R"/>
</dbReference>
<dbReference type="GO" id="GO:0005829">
    <property type="term" value="C:cytosol"/>
    <property type="evidence" value="ECO:0007669"/>
    <property type="project" value="TreeGrafter"/>
</dbReference>
<gene>
    <name evidence="11" type="primary">vacB</name>
    <name evidence="8" type="synonym">rnr</name>
    <name evidence="11" type="ordered locus">MMOB2650</name>
</gene>
<feature type="domain" description="S1 motif" evidence="10">
    <location>
        <begin position="618"/>
        <end position="697"/>
    </location>
</feature>
<keyword evidence="4 8" id="KW-0540">Nuclease</keyword>
<protein>
    <recommendedName>
        <fullName evidence="8">Ribonuclease R</fullName>
        <shortName evidence="8">RNase R</shortName>
        <ecNumber evidence="8">3.1.13.1</ecNumber>
    </recommendedName>
</protein>
<feature type="coiled-coil region" evidence="9">
    <location>
        <begin position="583"/>
        <end position="610"/>
    </location>
</feature>
<keyword evidence="5 8" id="KW-0378">Hydrolase</keyword>
<dbReference type="STRING" id="267748.MMOB2650"/>
<evidence type="ECO:0000256" key="9">
    <source>
        <dbReference type="SAM" id="Coils"/>
    </source>
</evidence>
<keyword evidence="12" id="KW-1185">Reference proteome</keyword>
<dbReference type="NCBIfam" id="TIGR00358">
    <property type="entry name" value="3_prime_RNase"/>
    <property type="match status" value="1"/>
</dbReference>
<dbReference type="GO" id="GO:0006402">
    <property type="term" value="P:mRNA catabolic process"/>
    <property type="evidence" value="ECO:0007669"/>
    <property type="project" value="TreeGrafter"/>
</dbReference>
<comment type="catalytic activity">
    <reaction evidence="1 8">
        <text>Exonucleolytic cleavage in the 3'- to 5'-direction to yield nucleoside 5'-phosphates.</text>
        <dbReference type="EC" id="3.1.13.1"/>
    </reaction>
</comment>
<evidence type="ECO:0000256" key="7">
    <source>
        <dbReference type="ARBA" id="ARBA00022884"/>
    </source>
</evidence>
<dbReference type="GO" id="GO:0008859">
    <property type="term" value="F:exoribonuclease II activity"/>
    <property type="evidence" value="ECO:0007669"/>
    <property type="project" value="UniProtKB-UniRule"/>
</dbReference>
<dbReference type="PROSITE" id="PS01175">
    <property type="entry name" value="RIBONUCLEASE_II"/>
    <property type="match status" value="1"/>
</dbReference>
<dbReference type="InterPro" id="IPR012340">
    <property type="entry name" value="NA-bd_OB-fold"/>
</dbReference>
<proteinExistence type="inferred from homology"/>
<dbReference type="Pfam" id="PF00575">
    <property type="entry name" value="S1"/>
    <property type="match status" value="1"/>
</dbReference>
<dbReference type="Gene3D" id="2.40.50.140">
    <property type="entry name" value="Nucleic acid-binding proteins"/>
    <property type="match status" value="2"/>
</dbReference>
<keyword evidence="6 8" id="KW-0269">Exonuclease</keyword>
<keyword evidence="9" id="KW-0175">Coiled coil</keyword>
<dbReference type="InterPro" id="IPR003029">
    <property type="entry name" value="S1_domain"/>
</dbReference>
<dbReference type="Pfam" id="PF08206">
    <property type="entry name" value="OB_RNB"/>
    <property type="match status" value="1"/>
</dbReference>
<dbReference type="SMART" id="SM00955">
    <property type="entry name" value="RNB"/>
    <property type="match status" value="1"/>
</dbReference>
<organism evidence="11 12">
    <name type="scientific">Mycoplasma mobile (strain ATCC 43663 / 163K / NCTC 11711)</name>
    <name type="common">Mesomycoplasma mobile</name>
    <dbReference type="NCBI Taxonomy" id="267748"/>
    <lineage>
        <taxon>Bacteria</taxon>
        <taxon>Bacillati</taxon>
        <taxon>Mycoplasmatota</taxon>
        <taxon>Mycoplasmoidales</taxon>
        <taxon>Metamycoplasmataceae</taxon>
        <taxon>Mesomycoplasma</taxon>
    </lineage>
</organism>